<name>A0A6B2LKC3_9EUKA</name>
<evidence type="ECO:0000256" key="2">
    <source>
        <dbReference type="ARBA" id="ARBA00023134"/>
    </source>
</evidence>
<feature type="binding site" evidence="3">
    <location>
        <position position="48"/>
    </location>
    <ligand>
        <name>GTP</name>
        <dbReference type="ChEBI" id="CHEBI:37565"/>
    </ligand>
</feature>
<proteinExistence type="predicted"/>
<dbReference type="Gene3D" id="3.40.50.300">
    <property type="entry name" value="P-loop containing nucleotide triphosphate hydrolases"/>
    <property type="match status" value="1"/>
</dbReference>
<feature type="binding site" evidence="4">
    <location>
        <position position="26"/>
    </location>
    <ligand>
        <name>Mg(2+)</name>
        <dbReference type="ChEBI" id="CHEBI:18420"/>
    </ligand>
</feature>
<dbReference type="SUPFAM" id="SSF52540">
    <property type="entry name" value="P-loop containing nucleoside triphosphate hydrolases"/>
    <property type="match status" value="1"/>
</dbReference>
<sequence>MGLEGVGKTVSLYQLKLGEAIDSVPTVGVIEENIKYHKMVFEIVEIGGHEMLQKLWGQYLSTADAVLWVIDMSKKALLAQSAAELRRVEQILKVTEKPVLLGVLLNKADLATLTPRAVSEQLKLEQLKFKKKYVQQLSALNGANELWVMIDWIYSHLPKLKEH</sequence>
<keyword evidence="2 3" id="KW-0342">GTP-binding</keyword>
<dbReference type="EMBL" id="GIBP01008567">
    <property type="protein sequence ID" value="NDV37536.1"/>
    <property type="molecule type" value="Transcribed_RNA"/>
</dbReference>
<evidence type="ECO:0000256" key="1">
    <source>
        <dbReference type="ARBA" id="ARBA00022741"/>
    </source>
</evidence>
<dbReference type="GO" id="GO:0003924">
    <property type="term" value="F:GTPase activity"/>
    <property type="evidence" value="ECO:0007669"/>
    <property type="project" value="InterPro"/>
</dbReference>
<dbReference type="InterPro" id="IPR024156">
    <property type="entry name" value="Small_GTPase_ARF"/>
</dbReference>
<dbReference type="InterPro" id="IPR006689">
    <property type="entry name" value="Small_GTPase_ARF/SAR"/>
</dbReference>
<protein>
    <submittedName>
        <fullName evidence="5">Uncharacterized protein</fullName>
    </submittedName>
</protein>
<dbReference type="PROSITE" id="PS51417">
    <property type="entry name" value="ARF"/>
    <property type="match status" value="1"/>
</dbReference>
<keyword evidence="4" id="KW-0460">Magnesium</keyword>
<evidence type="ECO:0000256" key="3">
    <source>
        <dbReference type="PIRSR" id="PIRSR606689-1"/>
    </source>
</evidence>
<feature type="binding site" evidence="3">
    <location>
        <begin position="106"/>
        <end position="109"/>
    </location>
    <ligand>
        <name>GTP</name>
        <dbReference type="ChEBI" id="CHEBI:37565"/>
    </ligand>
</feature>
<dbReference type="AlphaFoldDB" id="A0A6B2LKC3"/>
<feature type="binding site" evidence="4">
    <location>
        <position position="9"/>
    </location>
    <ligand>
        <name>Mg(2+)</name>
        <dbReference type="ChEBI" id="CHEBI:18420"/>
    </ligand>
</feature>
<feature type="binding site" evidence="3">
    <location>
        <begin position="2"/>
        <end position="9"/>
    </location>
    <ligand>
        <name>GTP</name>
        <dbReference type="ChEBI" id="CHEBI:37565"/>
    </ligand>
</feature>
<evidence type="ECO:0000256" key="4">
    <source>
        <dbReference type="PIRSR" id="PIRSR606689-2"/>
    </source>
</evidence>
<dbReference type="PANTHER" id="PTHR11711">
    <property type="entry name" value="ADP RIBOSYLATION FACTOR-RELATED"/>
    <property type="match status" value="1"/>
</dbReference>
<organism evidence="5">
    <name type="scientific">Arcella intermedia</name>
    <dbReference type="NCBI Taxonomy" id="1963864"/>
    <lineage>
        <taxon>Eukaryota</taxon>
        <taxon>Amoebozoa</taxon>
        <taxon>Tubulinea</taxon>
        <taxon>Elardia</taxon>
        <taxon>Arcellinida</taxon>
        <taxon>Sphaerothecina</taxon>
        <taxon>Arcellidae</taxon>
        <taxon>Arcella</taxon>
    </lineage>
</organism>
<dbReference type="GO" id="GO:0005525">
    <property type="term" value="F:GTP binding"/>
    <property type="evidence" value="ECO:0007669"/>
    <property type="project" value="UniProtKB-KW"/>
</dbReference>
<dbReference type="GO" id="GO:0046872">
    <property type="term" value="F:metal ion binding"/>
    <property type="evidence" value="ECO:0007669"/>
    <property type="project" value="UniProtKB-KW"/>
</dbReference>
<dbReference type="InterPro" id="IPR027417">
    <property type="entry name" value="P-loop_NTPase"/>
</dbReference>
<keyword evidence="1 3" id="KW-0547">Nucleotide-binding</keyword>
<dbReference type="SMART" id="SM00177">
    <property type="entry name" value="ARF"/>
    <property type="match status" value="1"/>
</dbReference>
<dbReference type="NCBIfam" id="TIGR00231">
    <property type="entry name" value="small_GTP"/>
    <property type="match status" value="1"/>
</dbReference>
<evidence type="ECO:0000313" key="5">
    <source>
        <dbReference type="EMBL" id="NDV37536.1"/>
    </source>
</evidence>
<reference evidence="5" key="1">
    <citation type="journal article" date="2020" name="J. Eukaryot. Microbiol.">
        <title>De novo Sequencing, Assembly and Annotation of the Transcriptome for the Free-Living Testate Amoeba Arcella intermedia.</title>
        <authorList>
            <person name="Ribeiro G.M."/>
            <person name="Porfirio-Sousa A.L."/>
            <person name="Maurer-Alcala X.X."/>
            <person name="Katz L.A."/>
            <person name="Lahr D.J.G."/>
        </authorList>
    </citation>
    <scope>NUCLEOTIDE SEQUENCE</scope>
</reference>
<keyword evidence="4" id="KW-0479">Metal-binding</keyword>
<dbReference type="Pfam" id="PF00025">
    <property type="entry name" value="Arf"/>
    <property type="match status" value="1"/>
</dbReference>
<dbReference type="InterPro" id="IPR005225">
    <property type="entry name" value="Small_GTP-bd"/>
</dbReference>
<accession>A0A6B2LKC3</accession>